<dbReference type="InterPro" id="IPR029055">
    <property type="entry name" value="Ntn_hydrolases_N"/>
</dbReference>
<dbReference type="InterPro" id="IPR052193">
    <property type="entry name" value="Peptidase_C59"/>
</dbReference>
<keyword evidence="3" id="KW-0472">Membrane</keyword>
<feature type="transmembrane region" description="Helical" evidence="3">
    <location>
        <begin position="46"/>
        <end position="67"/>
    </location>
</feature>
<evidence type="ECO:0000313" key="5">
    <source>
        <dbReference type="EMBL" id="EEH14121.1"/>
    </source>
</evidence>
<keyword evidence="3" id="KW-1133">Transmembrane helix</keyword>
<reference evidence="5 6" key="1">
    <citation type="submission" date="2009-03" db="EMBL/GenBank/DDBJ databases">
        <authorList>
            <person name="Setubal J.C."/>
            <person name="Boyle S."/>
            <person name="Crasta O.R."/>
            <person name="Gillespie J.J."/>
            <person name="Kenyon R.W."/>
            <person name="Lu J."/>
            <person name="Mane S."/>
            <person name="Nagrani S."/>
            <person name="Shallom J.M."/>
            <person name="Shallom S."/>
            <person name="Shukla M."/>
            <person name="Snyder E.E."/>
            <person name="Sobral B.W."/>
            <person name="Wattam A.R."/>
            <person name="Will R."/>
            <person name="Williams K."/>
            <person name="Yoo H."/>
            <person name="Bruce D.H."/>
            <person name="Detter C."/>
            <person name="Munk C."/>
            <person name="Brettin T.S."/>
            <person name="Ficht T."/>
        </authorList>
    </citation>
    <scope>NUCLEOTIDE SEQUENCE [LARGE SCALE GENOMIC DNA]</scope>
    <source>
        <strain evidence="5 6">Cudo</strain>
    </source>
</reference>
<dbReference type="SUPFAM" id="SSF56235">
    <property type="entry name" value="N-terminal nucleophile aminohydrolases (Ntn hydrolases)"/>
    <property type="match status" value="1"/>
</dbReference>
<evidence type="ECO:0000256" key="2">
    <source>
        <dbReference type="ARBA" id="ARBA00022801"/>
    </source>
</evidence>
<dbReference type="Pfam" id="PF02275">
    <property type="entry name" value="CBAH"/>
    <property type="match status" value="1"/>
</dbReference>
<keyword evidence="3" id="KW-0812">Transmembrane</keyword>
<protein>
    <submittedName>
        <fullName evidence="5">Penicillin acylase</fullName>
    </submittedName>
</protein>
<evidence type="ECO:0000259" key="4">
    <source>
        <dbReference type="Pfam" id="PF02275"/>
    </source>
</evidence>
<evidence type="ECO:0000256" key="3">
    <source>
        <dbReference type="SAM" id="Phobius"/>
    </source>
</evidence>
<gene>
    <name evidence="5" type="ORF">BCETI_4000042</name>
</gene>
<dbReference type="GO" id="GO:0016787">
    <property type="term" value="F:hydrolase activity"/>
    <property type="evidence" value="ECO:0007669"/>
    <property type="project" value="UniProtKB-KW"/>
</dbReference>
<sequence length="399" mass="44146">MTLTDVRHFIRRKVAGLVWPAMVDQLRMNEVIMETKSSLWKSSRRVLAHGAATVLVAAGLIVPQAAMACTSFVLPTSDGGMVYGRTMEFGFNLKSDMIAIPRNYTITASGPDGAAGKKWKGKYATIGMNAFGIVALTDGMNEKGLAGGLLYFPEYAKYQDPSTAKPEDSLAPWDFLTWALTNFSTVAEVKDALSTISIVDVKQKDLGFTPPAHYTLHDATGASIVIEPIDGKLKVYDNKLGVMTNSPSFDWHMTNLRNYVYLSRENPKPLQILGETIQSFGQGAGMHGIPGDTTPPSRFVRASAYVLSAKKVPSGLESVRLAEHIANNFDIPKGWSEEQNMFEYTQWTAFADMKNDVYYIKTYDDQVLRSFSFKDFDVDSKDILTIKFEPKLDAPSLKK</sequence>
<proteinExistence type="inferred from homology"/>
<accession>C0G794</accession>
<name>C0G794_9HYPH</name>
<dbReference type="Gene3D" id="3.60.60.10">
    <property type="entry name" value="Penicillin V Acylase, Chain A"/>
    <property type="match status" value="1"/>
</dbReference>
<dbReference type="EMBL" id="ACJD01000004">
    <property type="protein sequence ID" value="EEH14121.1"/>
    <property type="molecule type" value="Genomic_DNA"/>
</dbReference>
<evidence type="ECO:0000313" key="6">
    <source>
        <dbReference type="Proteomes" id="UP000003678"/>
    </source>
</evidence>
<dbReference type="PANTHER" id="PTHR35527:SF2">
    <property type="entry name" value="HYDROLASE"/>
    <property type="match status" value="1"/>
</dbReference>
<dbReference type="InterPro" id="IPR029132">
    <property type="entry name" value="CBAH/NAAA_C"/>
</dbReference>
<comment type="caution">
    <text evidence="5">The sequence shown here is derived from an EMBL/GenBank/DDBJ whole genome shotgun (WGS) entry which is preliminary data.</text>
</comment>
<organism evidence="5 6">
    <name type="scientific">Brucella ceti str. Cudo</name>
    <dbReference type="NCBI Taxonomy" id="595497"/>
    <lineage>
        <taxon>Bacteria</taxon>
        <taxon>Pseudomonadati</taxon>
        <taxon>Pseudomonadota</taxon>
        <taxon>Alphaproteobacteria</taxon>
        <taxon>Hyphomicrobiales</taxon>
        <taxon>Brucellaceae</taxon>
        <taxon>Brucella/Ochrobactrum group</taxon>
        <taxon>Brucella</taxon>
    </lineage>
</organism>
<comment type="similarity">
    <text evidence="1">Belongs to the peptidase C59 family.</text>
</comment>
<feature type="domain" description="Choloylglycine hydrolase/NAAA C-terminal" evidence="4">
    <location>
        <begin position="69"/>
        <end position="385"/>
    </location>
</feature>
<dbReference type="PANTHER" id="PTHR35527">
    <property type="entry name" value="CHOLOYLGLYCINE HYDROLASE"/>
    <property type="match status" value="1"/>
</dbReference>
<keyword evidence="2" id="KW-0378">Hydrolase</keyword>
<dbReference type="CDD" id="cd00542">
    <property type="entry name" value="Ntn_PVA"/>
    <property type="match status" value="1"/>
</dbReference>
<dbReference type="AlphaFoldDB" id="C0G794"/>
<dbReference type="Proteomes" id="UP000003678">
    <property type="component" value="Unassembled WGS sequence"/>
</dbReference>
<dbReference type="MEROPS" id="C59.001"/>
<evidence type="ECO:0000256" key="1">
    <source>
        <dbReference type="ARBA" id="ARBA00006625"/>
    </source>
</evidence>